<keyword evidence="1" id="KW-0472">Membrane</keyword>
<feature type="non-terminal residue" evidence="2">
    <location>
        <position position="1"/>
    </location>
</feature>
<dbReference type="EMBL" id="BARU01017651">
    <property type="protein sequence ID" value="GAH61531.1"/>
    <property type="molecule type" value="Genomic_DNA"/>
</dbReference>
<comment type="caution">
    <text evidence="2">The sequence shown here is derived from an EMBL/GenBank/DDBJ whole genome shotgun (WGS) entry which is preliminary data.</text>
</comment>
<gene>
    <name evidence="2" type="ORF">S03H2_29255</name>
</gene>
<reference evidence="2" key="1">
    <citation type="journal article" date="2014" name="Front. Microbiol.">
        <title>High frequency of phylogenetically diverse reductive dehalogenase-homologous genes in deep subseafloor sedimentary metagenomes.</title>
        <authorList>
            <person name="Kawai M."/>
            <person name="Futagami T."/>
            <person name="Toyoda A."/>
            <person name="Takaki Y."/>
            <person name="Nishi S."/>
            <person name="Hori S."/>
            <person name="Arai W."/>
            <person name="Tsubouchi T."/>
            <person name="Morono Y."/>
            <person name="Uchiyama I."/>
            <person name="Ito T."/>
            <person name="Fujiyama A."/>
            <person name="Inagaki F."/>
            <person name="Takami H."/>
        </authorList>
    </citation>
    <scope>NUCLEOTIDE SEQUENCE</scope>
    <source>
        <strain evidence="2">Expedition CK06-06</strain>
    </source>
</reference>
<evidence type="ECO:0000256" key="1">
    <source>
        <dbReference type="SAM" id="Phobius"/>
    </source>
</evidence>
<dbReference type="AlphaFoldDB" id="X1GUF1"/>
<evidence type="ECO:0000313" key="2">
    <source>
        <dbReference type="EMBL" id="GAH61531.1"/>
    </source>
</evidence>
<sequence>EECCFIEREAKENRMTEEDLIGLVMGLFFITGYKTMFGKE</sequence>
<protein>
    <submittedName>
        <fullName evidence="2">Uncharacterized protein</fullName>
    </submittedName>
</protein>
<feature type="transmembrane region" description="Helical" evidence="1">
    <location>
        <begin position="20"/>
        <end position="37"/>
    </location>
</feature>
<organism evidence="2">
    <name type="scientific">marine sediment metagenome</name>
    <dbReference type="NCBI Taxonomy" id="412755"/>
    <lineage>
        <taxon>unclassified sequences</taxon>
        <taxon>metagenomes</taxon>
        <taxon>ecological metagenomes</taxon>
    </lineage>
</organism>
<keyword evidence="1" id="KW-0812">Transmembrane</keyword>
<keyword evidence="1" id="KW-1133">Transmembrane helix</keyword>
<accession>X1GUF1</accession>
<name>X1GUF1_9ZZZZ</name>
<proteinExistence type="predicted"/>